<keyword evidence="1" id="KW-0479">Metal-binding</keyword>
<evidence type="ECO:0000256" key="2">
    <source>
        <dbReference type="SAM" id="MobiDB-lite"/>
    </source>
</evidence>
<dbReference type="GO" id="GO:0003676">
    <property type="term" value="F:nucleic acid binding"/>
    <property type="evidence" value="ECO:0007669"/>
    <property type="project" value="InterPro"/>
</dbReference>
<keyword evidence="1" id="KW-0862">Zinc</keyword>
<feature type="domain" description="CCHC-type" evidence="3">
    <location>
        <begin position="257"/>
        <end position="272"/>
    </location>
</feature>
<dbReference type="PROSITE" id="PS50158">
    <property type="entry name" value="ZF_CCHC"/>
    <property type="match status" value="1"/>
</dbReference>
<feature type="compositionally biased region" description="Low complexity" evidence="2">
    <location>
        <begin position="14"/>
        <end position="24"/>
    </location>
</feature>
<name>A0AAV8V6V9_9CUCU</name>
<evidence type="ECO:0000256" key="1">
    <source>
        <dbReference type="PROSITE-ProRule" id="PRU00047"/>
    </source>
</evidence>
<sequence>MSSRRTNKRQLTIRPNSPSGSSERSPSRQRSRSSAEAGDPMDRLTEALNNFFQHSVQQNHSNVTTGRGDVVPDFNPEDKEQTAIAWCQKVDELREIYGWSEEATIYFATSKLRGLANVWYKSLPNLKFSWLEWKEKVKIAFPGKRDYFGDLMEMIRRQKRFEESYTKYYYEKTAMLNVCKISGSDAVSCIIGGITDVVVKTGASAGNHATPESLCAYLSTLTETAKKADQSYKFVKKPVLKNFSRNRNAKASGTLTCFTCNQRGHVSKACPQGRSDGHRGEGADRKYKPNLKYYKPISINGTLSLAYVHLGSSCTTITLSETEHLGLQYNSEKRTTLQEPALNIVIDDITITIEAYVVPDSVQEVPVLLGRNFSELPDILAIKDNVSLKFFKHAEINKIEPAQNIRKVALQLAANTTVLPNSWGHLQVYSDAYEGDLCIDASVRSPAGKDYCIPHTVITVTKGQFSIVPCINLSDKELYLKKDTVFARAYPCVGEAPPVEKISMIKEGSQNNLPEEQMIIGNVDQETRGILIALLNEYRDCFALSTSELGCAKSAKLQINLSDNKPFSHRPYRPEACCFTAIVTGLLLPSIV</sequence>
<dbReference type="Pfam" id="PF00098">
    <property type="entry name" value="zf-CCHC"/>
    <property type="match status" value="1"/>
</dbReference>
<keyword evidence="5" id="KW-1185">Reference proteome</keyword>
<dbReference type="Gene3D" id="4.10.60.10">
    <property type="entry name" value="Zinc finger, CCHC-type"/>
    <property type="match status" value="1"/>
</dbReference>
<comment type="caution">
    <text evidence="4">The sequence shown here is derived from an EMBL/GenBank/DDBJ whole genome shotgun (WGS) entry which is preliminary data.</text>
</comment>
<organism evidence="4 5">
    <name type="scientific">Exocentrus adspersus</name>
    <dbReference type="NCBI Taxonomy" id="1586481"/>
    <lineage>
        <taxon>Eukaryota</taxon>
        <taxon>Metazoa</taxon>
        <taxon>Ecdysozoa</taxon>
        <taxon>Arthropoda</taxon>
        <taxon>Hexapoda</taxon>
        <taxon>Insecta</taxon>
        <taxon>Pterygota</taxon>
        <taxon>Neoptera</taxon>
        <taxon>Endopterygota</taxon>
        <taxon>Coleoptera</taxon>
        <taxon>Polyphaga</taxon>
        <taxon>Cucujiformia</taxon>
        <taxon>Chrysomeloidea</taxon>
        <taxon>Cerambycidae</taxon>
        <taxon>Lamiinae</taxon>
        <taxon>Acanthocinini</taxon>
        <taxon>Exocentrus</taxon>
    </lineage>
</organism>
<keyword evidence="1" id="KW-0863">Zinc-finger</keyword>
<evidence type="ECO:0000313" key="5">
    <source>
        <dbReference type="Proteomes" id="UP001159042"/>
    </source>
</evidence>
<dbReference type="GO" id="GO:0008270">
    <property type="term" value="F:zinc ion binding"/>
    <property type="evidence" value="ECO:0007669"/>
    <property type="project" value="UniProtKB-KW"/>
</dbReference>
<dbReference type="EMBL" id="JANEYG010000386">
    <property type="protein sequence ID" value="KAJ8909934.1"/>
    <property type="molecule type" value="Genomic_DNA"/>
</dbReference>
<evidence type="ECO:0000259" key="3">
    <source>
        <dbReference type="PROSITE" id="PS50158"/>
    </source>
</evidence>
<protein>
    <recommendedName>
        <fullName evidence="3">CCHC-type domain-containing protein</fullName>
    </recommendedName>
</protein>
<proteinExistence type="predicted"/>
<dbReference type="InterPro" id="IPR001878">
    <property type="entry name" value="Znf_CCHC"/>
</dbReference>
<dbReference type="SMART" id="SM00343">
    <property type="entry name" value="ZnF_C2HC"/>
    <property type="match status" value="1"/>
</dbReference>
<reference evidence="4 5" key="1">
    <citation type="journal article" date="2023" name="Insect Mol. Biol.">
        <title>Genome sequencing provides insights into the evolution of gene families encoding plant cell wall-degrading enzymes in longhorned beetles.</title>
        <authorList>
            <person name="Shin N.R."/>
            <person name="Okamura Y."/>
            <person name="Kirsch R."/>
            <person name="Pauchet Y."/>
        </authorList>
    </citation>
    <scope>NUCLEOTIDE SEQUENCE [LARGE SCALE GENOMIC DNA]</scope>
    <source>
        <strain evidence="4">EAD_L_NR</strain>
    </source>
</reference>
<dbReference type="SUPFAM" id="SSF57756">
    <property type="entry name" value="Retrovirus zinc finger-like domains"/>
    <property type="match status" value="1"/>
</dbReference>
<gene>
    <name evidence="4" type="ORF">NQ315_005653</name>
</gene>
<feature type="region of interest" description="Disordered" evidence="2">
    <location>
        <begin position="1"/>
        <end position="39"/>
    </location>
</feature>
<evidence type="ECO:0000313" key="4">
    <source>
        <dbReference type="EMBL" id="KAJ8909934.1"/>
    </source>
</evidence>
<dbReference type="Proteomes" id="UP001159042">
    <property type="component" value="Unassembled WGS sequence"/>
</dbReference>
<dbReference type="InterPro" id="IPR036875">
    <property type="entry name" value="Znf_CCHC_sf"/>
</dbReference>
<accession>A0AAV8V6V9</accession>
<dbReference type="AlphaFoldDB" id="A0AAV8V6V9"/>